<dbReference type="InterPro" id="IPR005162">
    <property type="entry name" value="Retrotrans_gag_dom"/>
</dbReference>
<feature type="region of interest" description="Disordered" evidence="1">
    <location>
        <begin position="29"/>
        <end position="76"/>
    </location>
</feature>
<comment type="caution">
    <text evidence="3">The sequence shown here is derived from an EMBL/GenBank/DDBJ whole genome shotgun (WGS) entry which is preliminary data.</text>
</comment>
<sequence length="889" mass="99876">MILKNIVLPPHHWRRLWELTTCTLRMQTRSRAARGASPQGVSHAEEPIENGVDQRLPQPRRRDPPPPHPINPDQPKVVQITREALRAMMDDVVVRAATQAVAQYIHAQQREEPPQSSHQSQDSAPAPVRTELRQEERRDEASSQAPPQRVRHRRVEHRADVGSRASSPLNNRTHAMTPNVPSGVREEAVNHLSLAILLAKRSPFATAILAESLPVGIKVANLTEFDGTGDPQEHLDKFFTKADLYDLSDAAYCKIFQTTLTKRALAWFNQLADGTIAGFEQLTQRFLHQFSINRKYPKTAAYLFSISQRDGEPLRDYVMRFVEAAHEVPHVNHELLAGIMQQNLRHGRFKESIAGKPPCTLEELLIRAEKYIRIEETTYVSGITKRKYREEEKPEGRKKEEQKHVPPHGYSDYAPLKARRSEILVVAERKGLIQPPQPMKENPKRQKSEKYCHFHRDRGHTTEECHHLKNEIEKLIRRGYLKEFVDKSREDHQKRNDASKSKDVNRDHASGSGRKEPEKHNLPTAGVIGVISGGPTGGDSHRARKALLRATKGVHSQIDQSLEQIYDVHASEGEIMFDDSDLNGTRSEHNDALVISATMSNFWVKKILVDSGSSADIIFYNAFLQLGIDNAQLSPVHTPLTGFSGETVKALGEVTLPLSLGSYPRRTTKMVRFLVVKAPSTYNVILGRPSLNLFRAVASTYHMKVKFPTPEGIGEEIGDIRVARECYANTLRRTAEQRRGCGEGRNTTNKGKEKVVYSLENESEKETGLEAKKRKSDEARLEVVEELKIIEVVPGDSLKVTRIGTSLAPEQVPRTENSVADHLAKLASSMAGVKSRKIIFLSSNKSEVDGEGLQILCAEDDEPSWKDEIVKYLTSGELPESSYGIPESS</sequence>
<name>A0ABR0WX59_REHGL</name>
<feature type="compositionally biased region" description="Polar residues" evidence="1">
    <location>
        <begin position="114"/>
        <end position="123"/>
    </location>
</feature>
<dbReference type="PANTHER" id="PTHR33240:SF15">
    <property type="entry name" value="GAG-PRO-LIKE PROTEIN"/>
    <property type="match status" value="1"/>
</dbReference>
<feature type="compositionally biased region" description="Polar residues" evidence="1">
    <location>
        <begin position="164"/>
        <end position="180"/>
    </location>
</feature>
<dbReference type="InterPro" id="IPR021109">
    <property type="entry name" value="Peptidase_aspartic_dom_sf"/>
</dbReference>
<dbReference type="Pfam" id="PF03732">
    <property type="entry name" value="Retrotrans_gag"/>
    <property type="match status" value="1"/>
</dbReference>
<keyword evidence="4" id="KW-1185">Reference proteome</keyword>
<dbReference type="CDD" id="cd00303">
    <property type="entry name" value="retropepsin_like"/>
    <property type="match status" value="1"/>
</dbReference>
<evidence type="ECO:0000313" key="4">
    <source>
        <dbReference type="Proteomes" id="UP001318860"/>
    </source>
</evidence>
<dbReference type="PANTHER" id="PTHR33240">
    <property type="entry name" value="OS08G0508500 PROTEIN"/>
    <property type="match status" value="1"/>
</dbReference>
<dbReference type="Gene3D" id="2.40.70.10">
    <property type="entry name" value="Acid Proteases"/>
    <property type="match status" value="1"/>
</dbReference>
<dbReference type="Proteomes" id="UP001318860">
    <property type="component" value="Unassembled WGS sequence"/>
</dbReference>
<feature type="domain" description="Retrotransposon gag" evidence="2">
    <location>
        <begin position="254"/>
        <end position="334"/>
    </location>
</feature>
<reference evidence="3 4" key="1">
    <citation type="journal article" date="2021" name="Comput. Struct. Biotechnol. J.">
        <title>De novo genome assembly of the potent medicinal plant Rehmannia glutinosa using nanopore technology.</title>
        <authorList>
            <person name="Ma L."/>
            <person name="Dong C."/>
            <person name="Song C."/>
            <person name="Wang X."/>
            <person name="Zheng X."/>
            <person name="Niu Y."/>
            <person name="Chen S."/>
            <person name="Feng W."/>
        </authorList>
    </citation>
    <scope>NUCLEOTIDE SEQUENCE [LARGE SCALE GENOMIC DNA]</scope>
    <source>
        <strain evidence="3">DH-2019</strain>
    </source>
</reference>
<evidence type="ECO:0000313" key="3">
    <source>
        <dbReference type="EMBL" id="KAK6150854.1"/>
    </source>
</evidence>
<accession>A0ABR0WX59</accession>
<organism evidence="3 4">
    <name type="scientific">Rehmannia glutinosa</name>
    <name type="common">Chinese foxglove</name>
    <dbReference type="NCBI Taxonomy" id="99300"/>
    <lineage>
        <taxon>Eukaryota</taxon>
        <taxon>Viridiplantae</taxon>
        <taxon>Streptophyta</taxon>
        <taxon>Embryophyta</taxon>
        <taxon>Tracheophyta</taxon>
        <taxon>Spermatophyta</taxon>
        <taxon>Magnoliopsida</taxon>
        <taxon>eudicotyledons</taxon>
        <taxon>Gunneridae</taxon>
        <taxon>Pentapetalae</taxon>
        <taxon>asterids</taxon>
        <taxon>lamiids</taxon>
        <taxon>Lamiales</taxon>
        <taxon>Orobanchaceae</taxon>
        <taxon>Rehmannieae</taxon>
        <taxon>Rehmannia</taxon>
    </lineage>
</organism>
<dbReference type="EMBL" id="JABTTQ020000008">
    <property type="protein sequence ID" value="KAK6150854.1"/>
    <property type="molecule type" value="Genomic_DNA"/>
</dbReference>
<feature type="compositionally biased region" description="Basic and acidic residues" evidence="1">
    <location>
        <begin position="388"/>
        <end position="404"/>
    </location>
</feature>
<feature type="compositionally biased region" description="Basic and acidic residues" evidence="1">
    <location>
        <begin position="130"/>
        <end position="141"/>
    </location>
</feature>
<gene>
    <name evidence="3" type="ORF">DH2020_015786</name>
</gene>
<proteinExistence type="predicted"/>
<feature type="region of interest" description="Disordered" evidence="1">
    <location>
        <begin position="387"/>
        <end position="413"/>
    </location>
</feature>
<evidence type="ECO:0000259" key="2">
    <source>
        <dbReference type="Pfam" id="PF03732"/>
    </source>
</evidence>
<feature type="region of interest" description="Disordered" evidence="1">
    <location>
        <begin position="106"/>
        <end position="180"/>
    </location>
</feature>
<evidence type="ECO:0000256" key="1">
    <source>
        <dbReference type="SAM" id="MobiDB-lite"/>
    </source>
</evidence>
<feature type="region of interest" description="Disordered" evidence="1">
    <location>
        <begin position="487"/>
        <end position="527"/>
    </location>
</feature>
<protein>
    <recommendedName>
        <fullName evidence="2">Retrotransposon gag domain-containing protein</fullName>
    </recommendedName>
</protein>
<feature type="compositionally biased region" description="Basic and acidic residues" evidence="1">
    <location>
        <begin position="487"/>
        <end position="521"/>
    </location>
</feature>